<dbReference type="CDD" id="cd18807">
    <property type="entry name" value="SF1_C_UvrD"/>
    <property type="match status" value="1"/>
</dbReference>
<dbReference type="GO" id="GO:0005524">
    <property type="term" value="F:ATP binding"/>
    <property type="evidence" value="ECO:0007669"/>
    <property type="project" value="UniProtKB-UniRule"/>
</dbReference>
<sequence length="738" mass="84148">MNLVEGLNPKQKEAVLQTEGPVLILAGAGSGKTRVLTHRIAYLIQEKNVLPWKILAITFTNKAAKEMRERVDQLVGKGAEEIWVSTFHSACVKILRRDIDKIGYSRSFTIYDTADQKALIKECLKELNYNEKNYPVNYVLGEISNQKNELISASEYEKNSAGDFRKEKLAHIYTLYQKKLAGNNALDFDDIIFKTVELFIYHPDVLEHYQNRFEYIMVDEYQDTNTAQYRLVRLLASKHENLCVVGDDDQSIYGWRGANIRNILDFEKDFKNAKVIKLEQNYRSTKVILDAANAVIKNNYGRKAKALWTENEQGDLIDVRETENEHEEAEFVANEIVKQIEKRGKEYKDFAVLYRTNAQSRVVEEHFIKHGIPYRLLGGVRFYERKEIKDLLGYLRVILNPSDDLSLKRIINVPKRGIGDTTIGKVEEVASNYDMSFFDVIREDEIVSQFGRAASKLKKFADLIGVLQAQSQLGTVMELIENVLERTGYLKELEEENTEESKERIQNIKELISKAADYDQNAEEPSLEGFLEEVSLVADIDNYDAENNAVVLMTLHSAKGLEFPYVFITGMEEGIFPSYMSVVSENEDAVEEERRLCYVGITRARQKLYLCYAKSRMLRGLTQYNRASRFISELPQELIAVGSKAKKATDPLAGIRPKNKVLHTYTPYQGAVSNNANSSSDNSPLEFGCGDLVKHIKFGVGTVEDIRYAGADYEVTVLFPKFGSKKLMARLAKLKLVQ</sequence>
<evidence type="ECO:0000256" key="4">
    <source>
        <dbReference type="ARBA" id="ARBA00022806"/>
    </source>
</evidence>
<dbReference type="GO" id="GO:0033202">
    <property type="term" value="C:DNA helicase complex"/>
    <property type="evidence" value="ECO:0007669"/>
    <property type="project" value="TreeGrafter"/>
</dbReference>
<comment type="similarity">
    <text evidence="1 11">Belongs to the helicase family. UvrD subfamily.</text>
</comment>
<dbReference type="PROSITE" id="PS51217">
    <property type="entry name" value="UVRD_HELICASE_CTER"/>
    <property type="match status" value="1"/>
</dbReference>
<dbReference type="InterPro" id="IPR014017">
    <property type="entry name" value="DNA_helicase_UvrD-like_C"/>
</dbReference>
<feature type="domain" description="UvrD-like helicase ATP-binding" evidence="12">
    <location>
        <begin position="5"/>
        <end position="285"/>
    </location>
</feature>
<comment type="catalytic activity">
    <reaction evidence="9 11">
        <text>ATP + H2O = ADP + phosphate + H(+)</text>
        <dbReference type="Rhea" id="RHEA:13065"/>
        <dbReference type="ChEBI" id="CHEBI:15377"/>
        <dbReference type="ChEBI" id="CHEBI:15378"/>
        <dbReference type="ChEBI" id="CHEBI:30616"/>
        <dbReference type="ChEBI" id="CHEBI:43474"/>
        <dbReference type="ChEBI" id="CHEBI:456216"/>
        <dbReference type="EC" id="5.6.2.4"/>
    </reaction>
</comment>
<keyword evidence="3 10" id="KW-0378">Hydrolase</keyword>
<evidence type="ECO:0000256" key="10">
    <source>
        <dbReference type="PROSITE-ProRule" id="PRU00560"/>
    </source>
</evidence>
<dbReference type="Gene3D" id="3.40.50.300">
    <property type="entry name" value="P-loop containing nucleotide triphosphate hydrolases"/>
    <property type="match status" value="2"/>
</dbReference>
<protein>
    <recommendedName>
        <fullName evidence="11">ATP-dependent DNA helicase</fullName>
        <ecNumber evidence="11">5.6.2.4</ecNumber>
    </recommendedName>
</protein>
<name>A0A7C8LIG4_9FIRM</name>
<dbReference type="SUPFAM" id="SSF52540">
    <property type="entry name" value="P-loop containing nucleoside triphosphate hydrolases"/>
    <property type="match status" value="1"/>
</dbReference>
<evidence type="ECO:0000259" key="12">
    <source>
        <dbReference type="PROSITE" id="PS51198"/>
    </source>
</evidence>
<feature type="domain" description="UvrD-like helicase C-terminal" evidence="13">
    <location>
        <begin position="286"/>
        <end position="560"/>
    </location>
</feature>
<dbReference type="GO" id="GO:0005829">
    <property type="term" value="C:cytosol"/>
    <property type="evidence" value="ECO:0007669"/>
    <property type="project" value="TreeGrafter"/>
</dbReference>
<dbReference type="FunFam" id="1.10.10.160:FF:000001">
    <property type="entry name" value="ATP-dependent DNA helicase"/>
    <property type="match status" value="1"/>
</dbReference>
<evidence type="ECO:0000256" key="5">
    <source>
        <dbReference type="ARBA" id="ARBA00022840"/>
    </source>
</evidence>
<dbReference type="GO" id="GO:0003677">
    <property type="term" value="F:DNA binding"/>
    <property type="evidence" value="ECO:0007669"/>
    <property type="project" value="UniProtKB-KW"/>
</dbReference>
<dbReference type="InterPro" id="IPR027417">
    <property type="entry name" value="P-loop_NTPase"/>
</dbReference>
<dbReference type="AlphaFoldDB" id="A0A7C8LIG4"/>
<dbReference type="OrthoDB" id="9810135at2"/>
<dbReference type="FunFam" id="1.10.486.10:FF:000003">
    <property type="entry name" value="ATP-dependent DNA helicase"/>
    <property type="match status" value="1"/>
</dbReference>
<dbReference type="InterPro" id="IPR014016">
    <property type="entry name" value="UvrD-like_ATP-bd"/>
</dbReference>
<evidence type="ECO:0000313" key="15">
    <source>
        <dbReference type="Proteomes" id="UP000483018"/>
    </source>
</evidence>
<dbReference type="GO" id="GO:0016787">
    <property type="term" value="F:hydrolase activity"/>
    <property type="evidence" value="ECO:0007669"/>
    <property type="project" value="UniProtKB-UniRule"/>
</dbReference>
<dbReference type="PROSITE" id="PS51198">
    <property type="entry name" value="UVRD_HELICASE_ATP_BIND"/>
    <property type="match status" value="1"/>
</dbReference>
<feature type="binding site" evidence="10">
    <location>
        <begin position="26"/>
        <end position="33"/>
    </location>
    <ligand>
        <name>ATP</name>
        <dbReference type="ChEBI" id="CHEBI:30616"/>
    </ligand>
</feature>
<dbReference type="EC" id="5.6.2.4" evidence="11"/>
<evidence type="ECO:0000256" key="8">
    <source>
        <dbReference type="ARBA" id="ARBA00034617"/>
    </source>
</evidence>
<evidence type="ECO:0000256" key="6">
    <source>
        <dbReference type="ARBA" id="ARBA00023125"/>
    </source>
</evidence>
<evidence type="ECO:0000259" key="13">
    <source>
        <dbReference type="PROSITE" id="PS51217"/>
    </source>
</evidence>
<keyword evidence="7" id="KW-0413">Isomerase</keyword>
<evidence type="ECO:0000256" key="7">
    <source>
        <dbReference type="ARBA" id="ARBA00023235"/>
    </source>
</evidence>
<dbReference type="Pfam" id="PF13361">
    <property type="entry name" value="UvrD_C"/>
    <property type="match status" value="1"/>
</dbReference>
<dbReference type="PANTHER" id="PTHR11070">
    <property type="entry name" value="UVRD / RECB / PCRA DNA HELICASE FAMILY MEMBER"/>
    <property type="match status" value="1"/>
</dbReference>
<comment type="caution">
    <text evidence="14">The sequence shown here is derived from an EMBL/GenBank/DDBJ whole genome shotgun (WGS) entry which is preliminary data.</text>
</comment>
<dbReference type="InterPro" id="IPR005751">
    <property type="entry name" value="ATP-dep_DNA_helicase_PcrA"/>
</dbReference>
<keyword evidence="15" id="KW-1185">Reference proteome</keyword>
<reference evidence="14 15" key="1">
    <citation type="submission" date="2019-12" db="EMBL/GenBank/DDBJ databases">
        <title>Defluviitalea raffinosedens, isolated from a biogas fermenter, genome sequencing and characterization.</title>
        <authorList>
            <person name="Rettenmaier R."/>
            <person name="Schneider M."/>
            <person name="Neuhaus K."/>
            <person name="Liebl W."/>
            <person name="Zverlov V."/>
        </authorList>
    </citation>
    <scope>NUCLEOTIDE SEQUENCE [LARGE SCALE GENOMIC DNA]</scope>
    <source>
        <strain evidence="14 15">249c-K6</strain>
    </source>
</reference>
<comment type="catalytic activity">
    <reaction evidence="8">
        <text>Couples ATP hydrolysis with the unwinding of duplex DNA by translocating in the 3'-5' direction.</text>
        <dbReference type="EC" id="5.6.2.4"/>
    </reaction>
</comment>
<evidence type="ECO:0000256" key="3">
    <source>
        <dbReference type="ARBA" id="ARBA00022801"/>
    </source>
</evidence>
<dbReference type="Proteomes" id="UP000483018">
    <property type="component" value="Unassembled WGS sequence"/>
</dbReference>
<dbReference type="Gene3D" id="1.10.10.160">
    <property type="match status" value="1"/>
</dbReference>
<dbReference type="EMBL" id="WSLF01000012">
    <property type="protein sequence ID" value="KAE9631383.1"/>
    <property type="molecule type" value="Genomic_DNA"/>
</dbReference>
<dbReference type="Pfam" id="PF21196">
    <property type="entry name" value="PcrA_UvrD_tudor"/>
    <property type="match status" value="1"/>
</dbReference>
<dbReference type="CDD" id="cd17932">
    <property type="entry name" value="DEXQc_UvrD"/>
    <property type="match status" value="1"/>
</dbReference>
<dbReference type="InterPro" id="IPR013986">
    <property type="entry name" value="DExx_box_DNA_helicase_dom_sf"/>
</dbReference>
<gene>
    <name evidence="14" type="primary">pcrA</name>
    <name evidence="14" type="ORF">GND95_11520</name>
</gene>
<keyword evidence="4 10" id="KW-0347">Helicase</keyword>
<dbReference type="GO" id="GO:0000725">
    <property type="term" value="P:recombinational repair"/>
    <property type="evidence" value="ECO:0007669"/>
    <property type="project" value="TreeGrafter"/>
</dbReference>
<dbReference type="InterPro" id="IPR000212">
    <property type="entry name" value="DNA_helicase_UvrD/REP"/>
</dbReference>
<dbReference type="Gene3D" id="1.10.486.10">
    <property type="entry name" value="PCRA, domain 4"/>
    <property type="match status" value="1"/>
</dbReference>
<dbReference type="GO" id="GO:0006260">
    <property type="term" value="P:DNA replication"/>
    <property type="evidence" value="ECO:0007669"/>
    <property type="project" value="InterPro"/>
</dbReference>
<evidence type="ECO:0000256" key="2">
    <source>
        <dbReference type="ARBA" id="ARBA00022741"/>
    </source>
</evidence>
<dbReference type="GO" id="GO:0043138">
    <property type="term" value="F:3'-5' DNA helicase activity"/>
    <property type="evidence" value="ECO:0007669"/>
    <property type="project" value="UniProtKB-EC"/>
</dbReference>
<dbReference type="NCBIfam" id="TIGR01073">
    <property type="entry name" value="pcrA"/>
    <property type="match status" value="1"/>
</dbReference>
<keyword evidence="5 10" id="KW-0067">ATP-binding</keyword>
<proteinExistence type="inferred from homology"/>
<keyword evidence="2 10" id="KW-0547">Nucleotide-binding</keyword>
<dbReference type="Pfam" id="PF00580">
    <property type="entry name" value="UvrD-helicase"/>
    <property type="match status" value="1"/>
</dbReference>
<dbReference type="GO" id="GO:0009314">
    <property type="term" value="P:response to radiation"/>
    <property type="evidence" value="ECO:0007669"/>
    <property type="project" value="UniProtKB-ARBA"/>
</dbReference>
<organism evidence="14 15">
    <name type="scientific">Defluviitalea raffinosedens</name>
    <dbReference type="NCBI Taxonomy" id="1450156"/>
    <lineage>
        <taxon>Bacteria</taxon>
        <taxon>Bacillati</taxon>
        <taxon>Bacillota</taxon>
        <taxon>Clostridia</taxon>
        <taxon>Lachnospirales</taxon>
        <taxon>Defluviitaleaceae</taxon>
        <taxon>Defluviitalea</taxon>
    </lineage>
</organism>
<dbReference type="PANTHER" id="PTHR11070:SF2">
    <property type="entry name" value="ATP-DEPENDENT DNA HELICASE SRS2"/>
    <property type="match status" value="1"/>
</dbReference>
<keyword evidence="6 11" id="KW-0238">DNA-binding</keyword>
<evidence type="ECO:0000256" key="11">
    <source>
        <dbReference type="RuleBase" id="RU364053"/>
    </source>
</evidence>
<evidence type="ECO:0000256" key="1">
    <source>
        <dbReference type="ARBA" id="ARBA00009922"/>
    </source>
</evidence>
<accession>A0A7C8LIG4</accession>
<evidence type="ECO:0000313" key="14">
    <source>
        <dbReference type="EMBL" id="KAE9631383.1"/>
    </source>
</evidence>
<evidence type="ECO:0000256" key="9">
    <source>
        <dbReference type="ARBA" id="ARBA00048988"/>
    </source>
</evidence>
<dbReference type="RefSeq" id="WP_158741310.1">
    <property type="nucleotide sequence ID" value="NZ_JAFBEP010000002.1"/>
</dbReference>